<dbReference type="InterPro" id="IPR050266">
    <property type="entry name" value="AB_hydrolase_sf"/>
</dbReference>
<evidence type="ECO:0000259" key="2">
    <source>
        <dbReference type="Pfam" id="PF12697"/>
    </source>
</evidence>
<dbReference type="Pfam" id="PF12697">
    <property type="entry name" value="Abhydrolase_6"/>
    <property type="match status" value="1"/>
</dbReference>
<evidence type="ECO:0000256" key="1">
    <source>
        <dbReference type="ARBA" id="ARBA00022801"/>
    </source>
</evidence>
<dbReference type="STRING" id="1075417.SAMN05421823_106179"/>
<dbReference type="PANTHER" id="PTHR43798:SF31">
    <property type="entry name" value="AB HYDROLASE SUPERFAMILY PROTEIN YCLE"/>
    <property type="match status" value="1"/>
</dbReference>
<sequence>MTQPNDWIAWGQGNETLIFLHYFGGSALSWQWVAQELSAQYRCLALNLPGFGGTSPLSEPSIAHFAGAIGQRITQQLGDQPYTVIGHSMSAKLALQMASEESDERIRQLILVAPSPPTVEPMTPDEVAHMLKHNRKVAEDNVNTAAKLPLTPERRQLALDTPLQIDEKTWRWWIQDGRKQSIAERLDRVKAPVTVLASQHDPIIDYRLVQTDVMQLLPQAKLVTHPQAGHLLPLEDPAWLAQQIREAVTAQSAHVRERL</sequence>
<dbReference type="PANTHER" id="PTHR43798">
    <property type="entry name" value="MONOACYLGLYCEROL LIPASE"/>
    <property type="match status" value="1"/>
</dbReference>
<proteinExistence type="predicted"/>
<dbReference type="InterPro" id="IPR029058">
    <property type="entry name" value="AB_hydrolase_fold"/>
</dbReference>
<dbReference type="GO" id="GO:0016020">
    <property type="term" value="C:membrane"/>
    <property type="evidence" value="ECO:0007669"/>
    <property type="project" value="TreeGrafter"/>
</dbReference>
<dbReference type="RefSeq" id="WP_089683913.1">
    <property type="nucleotide sequence ID" value="NZ_FNFO01000006.1"/>
</dbReference>
<dbReference type="GO" id="GO:0016787">
    <property type="term" value="F:hydrolase activity"/>
    <property type="evidence" value="ECO:0007669"/>
    <property type="project" value="UniProtKB-KW"/>
</dbReference>
<gene>
    <name evidence="3" type="ORF">SAMN05421823_106179</name>
</gene>
<feature type="domain" description="AB hydrolase-1" evidence="2">
    <location>
        <begin position="17"/>
        <end position="242"/>
    </location>
</feature>
<name>A0A1G9KJA7_9BACT</name>
<reference evidence="3 4" key="1">
    <citation type="submission" date="2016-10" db="EMBL/GenBank/DDBJ databases">
        <authorList>
            <person name="de Groot N.N."/>
        </authorList>
    </citation>
    <scope>NUCLEOTIDE SEQUENCE [LARGE SCALE GENOMIC DNA]</scope>
    <source>
        <strain evidence="3 4">DSM 25186</strain>
    </source>
</reference>
<dbReference type="Gene3D" id="3.40.50.1820">
    <property type="entry name" value="alpha/beta hydrolase"/>
    <property type="match status" value="1"/>
</dbReference>
<evidence type="ECO:0000313" key="3">
    <source>
        <dbReference type="EMBL" id="SDL49791.1"/>
    </source>
</evidence>
<dbReference type="AlphaFoldDB" id="A0A1G9KJA7"/>
<dbReference type="Proteomes" id="UP000198510">
    <property type="component" value="Unassembled WGS sequence"/>
</dbReference>
<dbReference type="EMBL" id="FNFO01000006">
    <property type="protein sequence ID" value="SDL49791.1"/>
    <property type="molecule type" value="Genomic_DNA"/>
</dbReference>
<evidence type="ECO:0000313" key="4">
    <source>
        <dbReference type="Proteomes" id="UP000198510"/>
    </source>
</evidence>
<protein>
    <submittedName>
        <fullName evidence="3">Pimeloyl-ACP methyl ester carboxylesterase</fullName>
    </submittedName>
</protein>
<dbReference type="SUPFAM" id="SSF53474">
    <property type="entry name" value="alpha/beta-Hydrolases"/>
    <property type="match status" value="1"/>
</dbReference>
<dbReference type="OrthoDB" id="9799612at2"/>
<keyword evidence="1" id="KW-0378">Hydrolase</keyword>
<dbReference type="InterPro" id="IPR000073">
    <property type="entry name" value="AB_hydrolase_1"/>
</dbReference>
<accession>A0A1G9KJA7</accession>
<keyword evidence="4" id="KW-1185">Reference proteome</keyword>
<organism evidence="3 4">
    <name type="scientific">Catalinimonas alkaloidigena</name>
    <dbReference type="NCBI Taxonomy" id="1075417"/>
    <lineage>
        <taxon>Bacteria</taxon>
        <taxon>Pseudomonadati</taxon>
        <taxon>Bacteroidota</taxon>
        <taxon>Cytophagia</taxon>
        <taxon>Cytophagales</taxon>
        <taxon>Catalimonadaceae</taxon>
        <taxon>Catalinimonas</taxon>
    </lineage>
</organism>